<evidence type="ECO:0000313" key="4">
    <source>
        <dbReference type="EMBL" id="KAJ7771921.1"/>
    </source>
</evidence>
<dbReference type="PANTHER" id="PTHR33178:SF10">
    <property type="entry name" value="STRESS-RESPONSE A_B BARREL DOMAIN-CONTAINING PROTEIN"/>
    <property type="match status" value="1"/>
</dbReference>
<dbReference type="Proteomes" id="UP001215280">
    <property type="component" value="Unassembled WGS sequence"/>
</dbReference>
<dbReference type="Gene3D" id="3.30.70.100">
    <property type="match status" value="1"/>
</dbReference>
<keyword evidence="5" id="KW-1185">Reference proteome</keyword>
<feature type="chain" id="PRO_5041975295" evidence="2">
    <location>
        <begin position="17"/>
        <end position="109"/>
    </location>
</feature>
<feature type="signal peptide" evidence="2">
    <location>
        <begin position="1"/>
        <end position="16"/>
    </location>
</feature>
<reference evidence="4" key="1">
    <citation type="submission" date="2023-03" db="EMBL/GenBank/DDBJ databases">
        <title>Massive genome expansion in bonnet fungi (Mycena s.s.) driven by repeated elements and novel gene families across ecological guilds.</title>
        <authorList>
            <consortium name="Lawrence Berkeley National Laboratory"/>
            <person name="Harder C.B."/>
            <person name="Miyauchi S."/>
            <person name="Viragh M."/>
            <person name="Kuo A."/>
            <person name="Thoen E."/>
            <person name="Andreopoulos B."/>
            <person name="Lu D."/>
            <person name="Skrede I."/>
            <person name="Drula E."/>
            <person name="Henrissat B."/>
            <person name="Morin E."/>
            <person name="Kohler A."/>
            <person name="Barry K."/>
            <person name="LaButti K."/>
            <person name="Morin E."/>
            <person name="Salamov A."/>
            <person name="Lipzen A."/>
            <person name="Mereny Z."/>
            <person name="Hegedus B."/>
            <person name="Baldrian P."/>
            <person name="Stursova M."/>
            <person name="Weitz H."/>
            <person name="Taylor A."/>
            <person name="Grigoriev I.V."/>
            <person name="Nagy L.G."/>
            <person name="Martin F."/>
            <person name="Kauserud H."/>
        </authorList>
    </citation>
    <scope>NUCLEOTIDE SEQUENCE</scope>
    <source>
        <strain evidence="4">CBHHK188m</strain>
    </source>
</reference>
<dbReference type="EMBL" id="JARJLG010000020">
    <property type="protein sequence ID" value="KAJ7771921.1"/>
    <property type="molecule type" value="Genomic_DNA"/>
</dbReference>
<dbReference type="SUPFAM" id="SSF54909">
    <property type="entry name" value="Dimeric alpha+beta barrel"/>
    <property type="match status" value="1"/>
</dbReference>
<evidence type="ECO:0000256" key="1">
    <source>
        <dbReference type="ARBA" id="ARBA00011738"/>
    </source>
</evidence>
<dbReference type="PANTHER" id="PTHR33178">
    <property type="match status" value="1"/>
</dbReference>
<dbReference type="SMART" id="SM00886">
    <property type="entry name" value="Dabb"/>
    <property type="match status" value="1"/>
</dbReference>
<name>A0AAD7JU45_9AGAR</name>
<dbReference type="InterPro" id="IPR013097">
    <property type="entry name" value="Dabb"/>
</dbReference>
<organism evidence="4 5">
    <name type="scientific">Mycena maculata</name>
    <dbReference type="NCBI Taxonomy" id="230809"/>
    <lineage>
        <taxon>Eukaryota</taxon>
        <taxon>Fungi</taxon>
        <taxon>Dikarya</taxon>
        <taxon>Basidiomycota</taxon>
        <taxon>Agaricomycotina</taxon>
        <taxon>Agaricomycetes</taxon>
        <taxon>Agaricomycetidae</taxon>
        <taxon>Agaricales</taxon>
        <taxon>Marasmiineae</taxon>
        <taxon>Mycenaceae</taxon>
        <taxon>Mycena</taxon>
    </lineage>
</organism>
<gene>
    <name evidence="4" type="ORF">DFH07DRAFT_803155</name>
</gene>
<proteinExistence type="predicted"/>
<comment type="subunit">
    <text evidence="1">Homodimer.</text>
</comment>
<evidence type="ECO:0000259" key="3">
    <source>
        <dbReference type="PROSITE" id="PS51502"/>
    </source>
</evidence>
<protein>
    <submittedName>
        <fullName evidence="4">Stress responsive A/B barrel domain protein</fullName>
    </submittedName>
</protein>
<dbReference type="InterPro" id="IPR011008">
    <property type="entry name" value="Dimeric_a/b-barrel"/>
</dbReference>
<keyword evidence="2" id="KW-0732">Signal</keyword>
<feature type="domain" description="Stress-response A/B barrel" evidence="3">
    <location>
        <begin position="3"/>
        <end position="104"/>
    </location>
</feature>
<dbReference type="PROSITE" id="PS51502">
    <property type="entry name" value="S_R_A_B_BARREL"/>
    <property type="match status" value="1"/>
</dbReference>
<comment type="caution">
    <text evidence="4">The sequence shown here is derived from an EMBL/GenBank/DDBJ whole genome shotgun (WGS) entry which is preliminary data.</text>
</comment>
<evidence type="ECO:0000313" key="5">
    <source>
        <dbReference type="Proteomes" id="UP001215280"/>
    </source>
</evidence>
<accession>A0AAD7JU45</accession>
<dbReference type="AlphaFoldDB" id="A0AAD7JU45"/>
<dbReference type="Pfam" id="PF07876">
    <property type="entry name" value="Dabb"/>
    <property type="match status" value="1"/>
</dbReference>
<dbReference type="InterPro" id="IPR044662">
    <property type="entry name" value="HS1/DABB1-like"/>
</dbReference>
<sequence length="109" mass="12118">MGILHVVMFAFEPLAAEVIQDVCDRMLGLKDNCVHPETNKPYIKMGMGGKEDSPEGRSGGITHVFISEFENEQDRQYYLKEDPAHLAFVNSLSGIVSKVQVVDFTPGVF</sequence>
<evidence type="ECO:0000256" key="2">
    <source>
        <dbReference type="SAM" id="SignalP"/>
    </source>
</evidence>